<evidence type="ECO:0000313" key="2">
    <source>
        <dbReference type="EMBL" id="KAK7026395.1"/>
    </source>
</evidence>
<evidence type="ECO:0000256" key="1">
    <source>
        <dbReference type="SAM" id="MobiDB-lite"/>
    </source>
</evidence>
<proteinExistence type="predicted"/>
<sequence length="51" mass="5252">MPRGTNMPRIPFLSTGYVAGRPPPRVSPAAASAPAGGDRPTRDAAARHAAR</sequence>
<gene>
    <name evidence="2" type="ORF">SK128_026205</name>
</gene>
<accession>A0AAN8ZWK9</accession>
<protein>
    <submittedName>
        <fullName evidence="2">Uncharacterized protein</fullName>
    </submittedName>
</protein>
<feature type="non-terminal residue" evidence="2">
    <location>
        <position position="51"/>
    </location>
</feature>
<comment type="caution">
    <text evidence="2">The sequence shown here is derived from an EMBL/GenBank/DDBJ whole genome shotgun (WGS) entry which is preliminary data.</text>
</comment>
<dbReference type="EMBL" id="JAXCGZ010022715">
    <property type="protein sequence ID" value="KAK7026395.1"/>
    <property type="molecule type" value="Genomic_DNA"/>
</dbReference>
<name>A0AAN8ZWK9_HALRR</name>
<reference evidence="2 3" key="1">
    <citation type="submission" date="2023-11" db="EMBL/GenBank/DDBJ databases">
        <title>Halocaridina rubra genome assembly.</title>
        <authorList>
            <person name="Smith C."/>
        </authorList>
    </citation>
    <scope>NUCLEOTIDE SEQUENCE [LARGE SCALE GENOMIC DNA]</scope>
    <source>
        <strain evidence="2">EP-1</strain>
        <tissue evidence="2">Whole</tissue>
    </source>
</reference>
<feature type="compositionally biased region" description="Low complexity" evidence="1">
    <location>
        <begin position="27"/>
        <end position="36"/>
    </location>
</feature>
<dbReference type="AlphaFoldDB" id="A0AAN8ZWK9"/>
<organism evidence="2 3">
    <name type="scientific">Halocaridina rubra</name>
    <name type="common">Hawaiian red shrimp</name>
    <dbReference type="NCBI Taxonomy" id="373956"/>
    <lineage>
        <taxon>Eukaryota</taxon>
        <taxon>Metazoa</taxon>
        <taxon>Ecdysozoa</taxon>
        <taxon>Arthropoda</taxon>
        <taxon>Crustacea</taxon>
        <taxon>Multicrustacea</taxon>
        <taxon>Malacostraca</taxon>
        <taxon>Eumalacostraca</taxon>
        <taxon>Eucarida</taxon>
        <taxon>Decapoda</taxon>
        <taxon>Pleocyemata</taxon>
        <taxon>Caridea</taxon>
        <taxon>Atyoidea</taxon>
        <taxon>Atyidae</taxon>
        <taxon>Halocaridina</taxon>
    </lineage>
</organism>
<evidence type="ECO:0000313" key="3">
    <source>
        <dbReference type="Proteomes" id="UP001381693"/>
    </source>
</evidence>
<keyword evidence="3" id="KW-1185">Reference proteome</keyword>
<feature type="region of interest" description="Disordered" evidence="1">
    <location>
        <begin position="1"/>
        <end position="51"/>
    </location>
</feature>
<dbReference type="Proteomes" id="UP001381693">
    <property type="component" value="Unassembled WGS sequence"/>
</dbReference>
<feature type="compositionally biased region" description="Basic and acidic residues" evidence="1">
    <location>
        <begin position="39"/>
        <end position="51"/>
    </location>
</feature>